<gene>
    <name evidence="1" type="ORF">SDC9_137152</name>
</gene>
<proteinExistence type="predicted"/>
<evidence type="ECO:0000313" key="1">
    <source>
        <dbReference type="EMBL" id="MPM90036.1"/>
    </source>
</evidence>
<dbReference type="AlphaFoldDB" id="A0A645DL39"/>
<accession>A0A645DL39</accession>
<name>A0A645DL39_9ZZZZ</name>
<reference evidence="1" key="1">
    <citation type="submission" date="2019-08" db="EMBL/GenBank/DDBJ databases">
        <authorList>
            <person name="Kucharzyk K."/>
            <person name="Murdoch R.W."/>
            <person name="Higgins S."/>
            <person name="Loffler F."/>
        </authorList>
    </citation>
    <scope>NUCLEOTIDE SEQUENCE</scope>
</reference>
<sequence length="375" mass="39121">MHRYGNSDLFAVSGICVGHCANSCVVGAELQCNPIAEGNAVDRYGGVALFVRASHDDSSGGGDLRRRHCGDYRCCHRRVFRIVGGKGGVKAGAAATLRIDACGVGLCPLPGSGERHAALTDDLSAGKGQLGQRISIYAGCAWSCCHSWRKSTGCYAAYRGSSGNSHARLRRMGSIEGIRRIGIQAGQGDGITITALACRSAVYQNRIHGGSGVTDGDSQYADFVKTAGACRSILEGCGESNIGAGGSGSNRSRRIVYKIAAGADLHAVESLWQTKQIARGAGGVVLYVISDTVLGLRAAGAPFYGFGISAALCQAYQIALRRCDEGVSTPGRRYSGNSGIDGIAFCAVVSADSQRISLVRRKYKIKSVVTGARLT</sequence>
<organism evidence="1">
    <name type="scientific">bioreactor metagenome</name>
    <dbReference type="NCBI Taxonomy" id="1076179"/>
    <lineage>
        <taxon>unclassified sequences</taxon>
        <taxon>metagenomes</taxon>
        <taxon>ecological metagenomes</taxon>
    </lineage>
</organism>
<comment type="caution">
    <text evidence="1">The sequence shown here is derived from an EMBL/GenBank/DDBJ whole genome shotgun (WGS) entry which is preliminary data.</text>
</comment>
<protein>
    <submittedName>
        <fullName evidence="1">Uncharacterized protein</fullName>
    </submittedName>
</protein>
<dbReference type="EMBL" id="VSSQ01037367">
    <property type="protein sequence ID" value="MPM90036.1"/>
    <property type="molecule type" value="Genomic_DNA"/>
</dbReference>